<keyword evidence="3 6" id="KW-1133">Transmembrane helix</keyword>
<evidence type="ECO:0000256" key="5">
    <source>
        <dbReference type="ARBA" id="ARBA00038359"/>
    </source>
</evidence>
<feature type="transmembrane region" description="Helical" evidence="6">
    <location>
        <begin position="15"/>
        <end position="36"/>
    </location>
</feature>
<keyword evidence="4 6" id="KW-0472">Membrane</keyword>
<organism evidence="8 9">
    <name type="scientific">Stachybotrys chartarum (strain CBS 109288 / IBT 7711)</name>
    <name type="common">Toxic black mold</name>
    <name type="synonym">Stilbospora chartarum</name>
    <dbReference type="NCBI Taxonomy" id="1280523"/>
    <lineage>
        <taxon>Eukaryota</taxon>
        <taxon>Fungi</taxon>
        <taxon>Dikarya</taxon>
        <taxon>Ascomycota</taxon>
        <taxon>Pezizomycotina</taxon>
        <taxon>Sordariomycetes</taxon>
        <taxon>Hypocreomycetidae</taxon>
        <taxon>Hypocreales</taxon>
        <taxon>Stachybotryaceae</taxon>
        <taxon>Stachybotrys</taxon>
    </lineage>
</organism>
<protein>
    <recommendedName>
        <fullName evidence="7">Rhodopsin domain-containing protein</fullName>
    </recommendedName>
</protein>
<dbReference type="OrthoDB" id="2496787at2759"/>
<keyword evidence="2 6" id="KW-0812">Transmembrane</keyword>
<gene>
    <name evidence="8" type="ORF">S7711_03686</name>
</gene>
<accession>A0A084B7J2</accession>
<evidence type="ECO:0000256" key="3">
    <source>
        <dbReference type="ARBA" id="ARBA00022989"/>
    </source>
</evidence>
<proteinExistence type="inferred from homology"/>
<dbReference type="PANTHER" id="PTHR33048">
    <property type="entry name" value="PTH11-LIKE INTEGRAL MEMBRANE PROTEIN (AFU_ORTHOLOGUE AFUA_5G11245)"/>
    <property type="match status" value="1"/>
</dbReference>
<feature type="transmembrane region" description="Helical" evidence="6">
    <location>
        <begin position="128"/>
        <end position="149"/>
    </location>
</feature>
<dbReference type="Pfam" id="PF20684">
    <property type="entry name" value="Fung_rhodopsin"/>
    <property type="match status" value="1"/>
</dbReference>
<dbReference type="InterPro" id="IPR052337">
    <property type="entry name" value="SAT4-like"/>
</dbReference>
<feature type="transmembrane region" description="Helical" evidence="6">
    <location>
        <begin position="48"/>
        <end position="72"/>
    </location>
</feature>
<feature type="domain" description="Rhodopsin" evidence="7">
    <location>
        <begin position="33"/>
        <end position="296"/>
    </location>
</feature>
<dbReference type="HOGENOM" id="CLU_028200_6_1_1"/>
<feature type="transmembrane region" description="Helical" evidence="6">
    <location>
        <begin position="209"/>
        <end position="230"/>
    </location>
</feature>
<evidence type="ECO:0000256" key="4">
    <source>
        <dbReference type="ARBA" id="ARBA00023136"/>
    </source>
</evidence>
<sequence>MSACGAPVRDASREYVVMSNVLAAIIGFSVLQRIASKLYWKLGLGIDDYIIFLTTLLLTAPSLVINVHGLVANGMGRDIWTLPFDRITRFGSFFQAMAVLYFSQITMIKLTMLFFLLRVFPTPGLRRVLYATIAFNALFGLVFVLVAIFQCLPVGYLAVRWDGEHEGKCLDIHAITSSNAAISIAVDAWMLAIPLSQLKSLSLDWRRKVGVALMFCVGMWYATSVPPLACLSTRKTDNHSQYSFTIVSILRLQVIVRFGDSTNITWEYLEVCRWSTVEIAIGVICACMPSFRLVLVRLWPSVFNNANAYAGSSIHNNHTPGADGYGHHHNPNCTVASVTSRRDRDSSHERLGSRDGVITCSRSYKVEFSRSEDSGLAAEHGVVCLDDLKT</sequence>
<evidence type="ECO:0000313" key="9">
    <source>
        <dbReference type="Proteomes" id="UP000028045"/>
    </source>
</evidence>
<dbReference type="GO" id="GO:0016020">
    <property type="term" value="C:membrane"/>
    <property type="evidence" value="ECO:0007669"/>
    <property type="project" value="UniProtKB-SubCell"/>
</dbReference>
<evidence type="ECO:0000259" key="7">
    <source>
        <dbReference type="Pfam" id="PF20684"/>
    </source>
</evidence>
<dbReference type="InterPro" id="IPR049326">
    <property type="entry name" value="Rhodopsin_dom_fungi"/>
</dbReference>
<evidence type="ECO:0000313" key="8">
    <source>
        <dbReference type="EMBL" id="KEY73521.1"/>
    </source>
</evidence>
<dbReference type="Proteomes" id="UP000028045">
    <property type="component" value="Unassembled WGS sequence"/>
</dbReference>
<evidence type="ECO:0000256" key="1">
    <source>
        <dbReference type="ARBA" id="ARBA00004141"/>
    </source>
</evidence>
<name>A0A084B7J2_STACB</name>
<evidence type="ECO:0000256" key="2">
    <source>
        <dbReference type="ARBA" id="ARBA00022692"/>
    </source>
</evidence>
<feature type="transmembrane region" description="Helical" evidence="6">
    <location>
        <begin position="92"/>
        <end position="116"/>
    </location>
</feature>
<reference evidence="8 9" key="1">
    <citation type="journal article" date="2014" name="BMC Genomics">
        <title>Comparative genome sequencing reveals chemotype-specific gene clusters in the toxigenic black mold Stachybotrys.</title>
        <authorList>
            <person name="Semeiks J."/>
            <person name="Borek D."/>
            <person name="Otwinowski Z."/>
            <person name="Grishin N.V."/>
        </authorList>
    </citation>
    <scope>NUCLEOTIDE SEQUENCE [LARGE SCALE GENOMIC DNA]</scope>
    <source>
        <strain evidence="9">CBS 109288 / IBT 7711</strain>
    </source>
</reference>
<keyword evidence="9" id="KW-1185">Reference proteome</keyword>
<dbReference type="AlphaFoldDB" id="A0A084B7J2"/>
<dbReference type="PANTHER" id="PTHR33048:SF143">
    <property type="entry name" value="EXTRACELLULAR MEMBRANE PROTEIN CFEM DOMAIN-CONTAINING PROTEIN-RELATED"/>
    <property type="match status" value="1"/>
</dbReference>
<comment type="similarity">
    <text evidence="5">Belongs to the SAT4 family.</text>
</comment>
<evidence type="ECO:0000256" key="6">
    <source>
        <dbReference type="SAM" id="Phobius"/>
    </source>
</evidence>
<dbReference type="EMBL" id="KL647833">
    <property type="protein sequence ID" value="KEY73521.1"/>
    <property type="molecule type" value="Genomic_DNA"/>
</dbReference>
<comment type="subcellular location">
    <subcellularLocation>
        <location evidence="1">Membrane</location>
        <topology evidence="1">Multi-pass membrane protein</topology>
    </subcellularLocation>
</comment>